<accession>A0A6H9WHL6</accession>
<dbReference type="AlphaFoldDB" id="A0A6H9WHL6"/>
<dbReference type="InterPro" id="IPR039538">
    <property type="entry name" value="BetI_C"/>
</dbReference>
<dbReference type="EMBL" id="WBJY01000001">
    <property type="protein sequence ID" value="KAB1650432.1"/>
    <property type="molecule type" value="Genomic_DNA"/>
</dbReference>
<keyword evidence="8" id="KW-1185">Reference proteome</keyword>
<dbReference type="Proteomes" id="UP000431744">
    <property type="component" value="Unassembled WGS sequence"/>
</dbReference>
<evidence type="ECO:0000256" key="3">
    <source>
        <dbReference type="ARBA" id="ARBA00023125"/>
    </source>
</evidence>
<comment type="caution">
    <text evidence="7">The sequence shown here is derived from an EMBL/GenBank/DDBJ whole genome shotgun (WGS) entry which is preliminary data.</text>
</comment>
<feature type="domain" description="HTH tetR-type" evidence="6">
    <location>
        <begin position="6"/>
        <end position="66"/>
    </location>
</feature>
<evidence type="ECO:0000313" key="8">
    <source>
        <dbReference type="Proteomes" id="UP000431744"/>
    </source>
</evidence>
<dbReference type="GO" id="GO:0000976">
    <property type="term" value="F:transcription cis-regulatory region binding"/>
    <property type="evidence" value="ECO:0007669"/>
    <property type="project" value="TreeGrafter"/>
</dbReference>
<protein>
    <submittedName>
        <fullName evidence="7">TetR family transcriptional regulator</fullName>
    </submittedName>
</protein>
<feature type="DNA-binding region" description="H-T-H motif" evidence="5">
    <location>
        <begin position="29"/>
        <end position="48"/>
    </location>
</feature>
<keyword evidence="3 5" id="KW-0238">DNA-binding</keyword>
<dbReference type="PROSITE" id="PS50977">
    <property type="entry name" value="HTH_TETR_2"/>
    <property type="match status" value="1"/>
</dbReference>
<dbReference type="PANTHER" id="PTHR30055:SF200">
    <property type="entry name" value="HTH-TYPE TRANSCRIPTIONAL REPRESSOR BDCR"/>
    <property type="match status" value="1"/>
</dbReference>
<dbReference type="InterPro" id="IPR009057">
    <property type="entry name" value="Homeodomain-like_sf"/>
</dbReference>
<evidence type="ECO:0000256" key="5">
    <source>
        <dbReference type="PROSITE-ProRule" id="PRU00335"/>
    </source>
</evidence>
<keyword evidence="2" id="KW-0805">Transcription regulation</keyword>
<evidence type="ECO:0000259" key="6">
    <source>
        <dbReference type="PROSITE" id="PS50977"/>
    </source>
</evidence>
<dbReference type="InterPro" id="IPR036271">
    <property type="entry name" value="Tet_transcr_reg_TetR-rel_C_sf"/>
</dbReference>
<dbReference type="SUPFAM" id="SSF48498">
    <property type="entry name" value="Tetracyclin repressor-like, C-terminal domain"/>
    <property type="match status" value="1"/>
</dbReference>
<dbReference type="GO" id="GO:0003700">
    <property type="term" value="F:DNA-binding transcription factor activity"/>
    <property type="evidence" value="ECO:0007669"/>
    <property type="project" value="TreeGrafter"/>
</dbReference>
<evidence type="ECO:0000313" key="7">
    <source>
        <dbReference type="EMBL" id="KAB1650432.1"/>
    </source>
</evidence>
<keyword evidence="1" id="KW-0678">Repressor</keyword>
<name>A0A6H9WHL6_9MICO</name>
<sequence>MRRSPTERRAQIALAAEAIAKEEGLDAVTLRAVAGRAGMTPALVAHHSESMDALVATTFTAVVSVELAEMQELARSDEHASVAEALVAVLDGSIDVTRADVDLVWVHAWALGARNPLLAQAVREQSDAWREFLTTLIQRGVAAGEFACADPRSVAAQVLSMIDGLNAHLLVSWQESDQRLFLLARSVEALVEAPQGTLTSLLHRGGV</sequence>
<dbReference type="OrthoDB" id="4548508at2"/>
<reference evidence="7 8" key="1">
    <citation type="submission" date="2019-09" db="EMBL/GenBank/DDBJ databases">
        <title>Phylogeny of genus Pseudoclavibacter and closely related genus.</title>
        <authorList>
            <person name="Li Y."/>
        </authorList>
    </citation>
    <scope>NUCLEOTIDE SEQUENCE [LARGE SCALE GENOMIC DNA]</scope>
    <source>
        <strain evidence="7 8">EGI 60007</strain>
    </source>
</reference>
<keyword evidence="4" id="KW-0804">Transcription</keyword>
<gene>
    <name evidence="7" type="ORF">F8O04_00490</name>
</gene>
<dbReference type="PANTHER" id="PTHR30055">
    <property type="entry name" value="HTH-TYPE TRANSCRIPTIONAL REGULATOR RUTR"/>
    <property type="match status" value="1"/>
</dbReference>
<dbReference type="Pfam" id="PF13977">
    <property type="entry name" value="TetR_C_6"/>
    <property type="match status" value="1"/>
</dbReference>
<organism evidence="7 8">
    <name type="scientific">Pseudoclavibacter endophyticus</name>
    <dbReference type="NCBI Taxonomy" id="1778590"/>
    <lineage>
        <taxon>Bacteria</taxon>
        <taxon>Bacillati</taxon>
        <taxon>Actinomycetota</taxon>
        <taxon>Actinomycetes</taxon>
        <taxon>Micrococcales</taxon>
        <taxon>Microbacteriaceae</taxon>
        <taxon>Pseudoclavibacter</taxon>
    </lineage>
</organism>
<evidence type="ECO:0000256" key="1">
    <source>
        <dbReference type="ARBA" id="ARBA00022491"/>
    </source>
</evidence>
<proteinExistence type="predicted"/>
<evidence type="ECO:0000256" key="2">
    <source>
        <dbReference type="ARBA" id="ARBA00023015"/>
    </source>
</evidence>
<dbReference type="Pfam" id="PF00440">
    <property type="entry name" value="TetR_N"/>
    <property type="match status" value="1"/>
</dbReference>
<dbReference type="InterPro" id="IPR001647">
    <property type="entry name" value="HTH_TetR"/>
</dbReference>
<dbReference type="SUPFAM" id="SSF46689">
    <property type="entry name" value="Homeodomain-like"/>
    <property type="match status" value="1"/>
</dbReference>
<evidence type="ECO:0000256" key="4">
    <source>
        <dbReference type="ARBA" id="ARBA00023163"/>
    </source>
</evidence>
<dbReference type="InterPro" id="IPR050109">
    <property type="entry name" value="HTH-type_TetR-like_transc_reg"/>
</dbReference>
<dbReference type="Gene3D" id="1.10.357.10">
    <property type="entry name" value="Tetracycline Repressor, domain 2"/>
    <property type="match status" value="1"/>
</dbReference>